<dbReference type="EMBL" id="JACRDE010000645">
    <property type="protein sequence ID" value="MBI5252739.1"/>
    <property type="molecule type" value="Genomic_DNA"/>
</dbReference>
<dbReference type="SFLD" id="SFLDS00029">
    <property type="entry name" value="Radical_SAM"/>
    <property type="match status" value="1"/>
</dbReference>
<dbReference type="InterPro" id="IPR016431">
    <property type="entry name" value="Pyrv-formate_lyase-activ_prd"/>
</dbReference>
<dbReference type="PIRSF" id="PIRSF004869">
    <property type="entry name" value="PflX_prd"/>
    <property type="match status" value="1"/>
</dbReference>
<gene>
    <name evidence="8" type="primary">amrS</name>
    <name evidence="8" type="ORF">HY912_24855</name>
</gene>
<evidence type="ECO:0000256" key="4">
    <source>
        <dbReference type="ARBA" id="ARBA00023004"/>
    </source>
</evidence>
<evidence type="ECO:0000256" key="1">
    <source>
        <dbReference type="ARBA" id="ARBA00022485"/>
    </source>
</evidence>
<protein>
    <submittedName>
        <fullName evidence="8">AmmeMemoRadiSam system radical SAM enzyme</fullName>
    </submittedName>
</protein>
<dbReference type="InterPro" id="IPR013785">
    <property type="entry name" value="Aldolase_TIM"/>
</dbReference>
<sequence>MKEATLYDKLESNSVKCRLCRHGCKIEDGRKGICGVRQNRGSTLYTLVYDKVVSTNVDPIEKKPLFHFAPGTKSFSIATVGCNFFCTFCQNYSISQMPRDRGRIIGEDYSPAQIVEMAIESGCRSISYTYTEPTIYYELARDTMVEAHGRGLLNVFVTNGYMTRDMLDDANGLIDAANVDLKAFDKRFYLEYCRAKLEGVLDSLRYMSHKGIWLEVTTLLIPSLNDDPVEVRELARFIRTELGPHVPWHVSRFYPHYKEQDLPPTEVEVLRKVRQIGIDEGLHYVYTGNVPLDPGEKTYCPGCSQTLIDRVGYSIMKYAVKEGLCPKCGFRVEGVEL</sequence>
<keyword evidence="3 6" id="KW-0479">Metal-binding</keyword>
<dbReference type="GO" id="GO:0051539">
    <property type="term" value="F:4 iron, 4 sulfur cluster binding"/>
    <property type="evidence" value="ECO:0007669"/>
    <property type="project" value="UniProtKB-KW"/>
</dbReference>
<feature type="binding site" evidence="6">
    <location>
        <position position="82"/>
    </location>
    <ligand>
        <name>[4Fe-4S] cluster</name>
        <dbReference type="ChEBI" id="CHEBI:49883"/>
        <note>4Fe-4S-S-AdoMet</note>
    </ligand>
</feature>
<reference evidence="8" key="1">
    <citation type="submission" date="2020-07" db="EMBL/GenBank/DDBJ databases">
        <title>Huge and variable diversity of episymbiotic CPR bacteria and DPANN archaea in groundwater ecosystems.</title>
        <authorList>
            <person name="He C.Y."/>
            <person name="Keren R."/>
            <person name="Whittaker M."/>
            <person name="Farag I.F."/>
            <person name="Doudna J."/>
            <person name="Cate J.H.D."/>
            <person name="Banfield J.F."/>
        </authorList>
    </citation>
    <scope>NUCLEOTIDE SEQUENCE</scope>
    <source>
        <strain evidence="8">NC_groundwater_1664_Pr3_B-0.1um_52_9</strain>
    </source>
</reference>
<evidence type="ECO:0000256" key="5">
    <source>
        <dbReference type="ARBA" id="ARBA00023014"/>
    </source>
</evidence>
<evidence type="ECO:0000259" key="7">
    <source>
        <dbReference type="PROSITE" id="PS51918"/>
    </source>
</evidence>
<keyword evidence="2 6" id="KW-0949">S-adenosyl-L-methionine</keyword>
<evidence type="ECO:0000256" key="3">
    <source>
        <dbReference type="ARBA" id="ARBA00022723"/>
    </source>
</evidence>
<comment type="caution">
    <text evidence="8">The sequence shown here is derived from an EMBL/GenBank/DDBJ whole genome shotgun (WGS) entry which is preliminary data.</text>
</comment>
<dbReference type="InterPro" id="IPR027596">
    <property type="entry name" value="AmmeMemoSam_rS"/>
</dbReference>
<accession>A0A9D6V717</accession>
<keyword evidence="1" id="KW-0004">4Fe-4S</keyword>
<dbReference type="Gene3D" id="3.20.20.70">
    <property type="entry name" value="Aldolase class I"/>
    <property type="match status" value="1"/>
</dbReference>
<organism evidence="8 9">
    <name type="scientific">Desulfomonile tiedjei</name>
    <dbReference type="NCBI Taxonomy" id="2358"/>
    <lineage>
        <taxon>Bacteria</taxon>
        <taxon>Pseudomonadati</taxon>
        <taxon>Thermodesulfobacteriota</taxon>
        <taxon>Desulfomonilia</taxon>
        <taxon>Desulfomonilales</taxon>
        <taxon>Desulfomonilaceae</taxon>
        <taxon>Desulfomonile</taxon>
    </lineage>
</organism>
<evidence type="ECO:0000256" key="6">
    <source>
        <dbReference type="PIRSR" id="PIRSR004869-50"/>
    </source>
</evidence>
<proteinExistence type="predicted"/>
<dbReference type="NCBIfam" id="TIGR04337">
    <property type="entry name" value="AmmeMemoSam_rS"/>
    <property type="match status" value="1"/>
</dbReference>
<dbReference type="CDD" id="cd01335">
    <property type="entry name" value="Radical_SAM"/>
    <property type="match status" value="1"/>
</dbReference>
<dbReference type="GO" id="GO:0046872">
    <property type="term" value="F:metal ion binding"/>
    <property type="evidence" value="ECO:0007669"/>
    <property type="project" value="UniProtKB-KW"/>
</dbReference>
<dbReference type="PROSITE" id="PS51918">
    <property type="entry name" value="RADICAL_SAM"/>
    <property type="match status" value="1"/>
</dbReference>
<evidence type="ECO:0000313" key="9">
    <source>
        <dbReference type="Proteomes" id="UP000807825"/>
    </source>
</evidence>
<dbReference type="InterPro" id="IPR007197">
    <property type="entry name" value="rSAM"/>
</dbReference>
<keyword evidence="4 6" id="KW-0408">Iron</keyword>
<dbReference type="SUPFAM" id="SSF102114">
    <property type="entry name" value="Radical SAM enzymes"/>
    <property type="match status" value="1"/>
</dbReference>
<dbReference type="SFLD" id="SFLDG01101">
    <property type="entry name" value="Uncharacterised_Radical_SAM_Su"/>
    <property type="match status" value="1"/>
</dbReference>
<dbReference type="GO" id="GO:0003824">
    <property type="term" value="F:catalytic activity"/>
    <property type="evidence" value="ECO:0007669"/>
    <property type="project" value="InterPro"/>
</dbReference>
<dbReference type="InterPro" id="IPR058240">
    <property type="entry name" value="rSAM_sf"/>
</dbReference>
<feature type="binding site" evidence="6">
    <location>
        <position position="89"/>
    </location>
    <ligand>
        <name>[4Fe-4S] cluster</name>
        <dbReference type="ChEBI" id="CHEBI:49883"/>
        <note>4Fe-4S-S-AdoMet</note>
    </ligand>
</feature>
<name>A0A9D6V717_9BACT</name>
<keyword evidence="5 6" id="KW-0411">Iron-sulfur</keyword>
<comment type="cofactor">
    <cofactor evidence="6">
        <name>[4Fe-4S] cluster</name>
        <dbReference type="ChEBI" id="CHEBI:49883"/>
    </cofactor>
    <text evidence="6">Binds 1 [4Fe-4S] cluster. The cluster is coordinated with 3 cysteines and an exchangeable S-adenosyl-L-methionine.</text>
</comment>
<dbReference type="Pfam" id="PF04055">
    <property type="entry name" value="Radical_SAM"/>
    <property type="match status" value="1"/>
</dbReference>
<dbReference type="InterPro" id="IPR034457">
    <property type="entry name" value="Organic_radical-activating"/>
</dbReference>
<feature type="binding site" evidence="6">
    <location>
        <position position="86"/>
    </location>
    <ligand>
        <name>[4Fe-4S] cluster</name>
        <dbReference type="ChEBI" id="CHEBI:49883"/>
        <note>4Fe-4S-S-AdoMet</note>
    </ligand>
</feature>
<dbReference type="AlphaFoldDB" id="A0A9D6V717"/>
<dbReference type="PANTHER" id="PTHR30352:SF5">
    <property type="entry name" value="PYRUVATE FORMATE-LYASE 1-ACTIVATING ENZYME"/>
    <property type="match status" value="1"/>
</dbReference>
<dbReference type="PANTHER" id="PTHR30352">
    <property type="entry name" value="PYRUVATE FORMATE-LYASE-ACTIVATING ENZYME"/>
    <property type="match status" value="1"/>
</dbReference>
<evidence type="ECO:0000313" key="8">
    <source>
        <dbReference type="EMBL" id="MBI5252739.1"/>
    </source>
</evidence>
<dbReference type="Proteomes" id="UP000807825">
    <property type="component" value="Unassembled WGS sequence"/>
</dbReference>
<feature type="domain" description="Radical SAM core" evidence="7">
    <location>
        <begin position="67"/>
        <end position="279"/>
    </location>
</feature>
<evidence type="ECO:0000256" key="2">
    <source>
        <dbReference type="ARBA" id="ARBA00022691"/>
    </source>
</evidence>